<dbReference type="EMBL" id="BKCJ010590021">
    <property type="protein sequence ID" value="GFB27139.1"/>
    <property type="molecule type" value="Genomic_DNA"/>
</dbReference>
<accession>A0A699LAD2</accession>
<evidence type="ECO:0000313" key="2">
    <source>
        <dbReference type="EMBL" id="GFB27139.1"/>
    </source>
</evidence>
<feature type="region of interest" description="Disordered" evidence="1">
    <location>
        <begin position="57"/>
        <end position="136"/>
    </location>
</feature>
<feature type="compositionally biased region" description="Pro residues" evidence="1">
    <location>
        <begin position="1"/>
        <end position="11"/>
    </location>
</feature>
<sequence length="136" mass="14838">IKPPKIRPPQPTGGRHRRHHAATAEKLFRRDFSGETKKIASLPIPHATRRHCLHSHHYRRHPAGSPLTPPPPLLLYSNNTITTTTPHRDHATPPPPLVSPAATATTSTRQPPPQPKKGVCSLKSTATSEGVRAAVQ</sequence>
<protein>
    <submittedName>
        <fullName evidence="2">Uncharacterized protein</fullName>
    </submittedName>
</protein>
<feature type="non-terminal residue" evidence="2">
    <location>
        <position position="1"/>
    </location>
</feature>
<evidence type="ECO:0000256" key="1">
    <source>
        <dbReference type="SAM" id="MobiDB-lite"/>
    </source>
</evidence>
<gene>
    <name evidence="2" type="ORF">Tci_699110</name>
</gene>
<name>A0A699LAD2_TANCI</name>
<dbReference type="AlphaFoldDB" id="A0A699LAD2"/>
<feature type="region of interest" description="Disordered" evidence="1">
    <location>
        <begin position="1"/>
        <end position="25"/>
    </location>
</feature>
<proteinExistence type="predicted"/>
<feature type="compositionally biased region" description="Polar residues" evidence="1">
    <location>
        <begin position="76"/>
        <end position="85"/>
    </location>
</feature>
<reference evidence="2" key="1">
    <citation type="journal article" date="2019" name="Sci. Rep.">
        <title>Draft genome of Tanacetum cinerariifolium, the natural source of mosquito coil.</title>
        <authorList>
            <person name="Yamashiro T."/>
            <person name="Shiraishi A."/>
            <person name="Satake H."/>
            <person name="Nakayama K."/>
        </authorList>
    </citation>
    <scope>NUCLEOTIDE SEQUENCE</scope>
</reference>
<organism evidence="2">
    <name type="scientific">Tanacetum cinerariifolium</name>
    <name type="common">Dalmatian daisy</name>
    <name type="synonym">Chrysanthemum cinerariifolium</name>
    <dbReference type="NCBI Taxonomy" id="118510"/>
    <lineage>
        <taxon>Eukaryota</taxon>
        <taxon>Viridiplantae</taxon>
        <taxon>Streptophyta</taxon>
        <taxon>Embryophyta</taxon>
        <taxon>Tracheophyta</taxon>
        <taxon>Spermatophyta</taxon>
        <taxon>Magnoliopsida</taxon>
        <taxon>eudicotyledons</taxon>
        <taxon>Gunneridae</taxon>
        <taxon>Pentapetalae</taxon>
        <taxon>asterids</taxon>
        <taxon>campanulids</taxon>
        <taxon>Asterales</taxon>
        <taxon>Asteraceae</taxon>
        <taxon>Asteroideae</taxon>
        <taxon>Anthemideae</taxon>
        <taxon>Anthemidinae</taxon>
        <taxon>Tanacetum</taxon>
    </lineage>
</organism>
<comment type="caution">
    <text evidence="2">The sequence shown here is derived from an EMBL/GenBank/DDBJ whole genome shotgun (WGS) entry which is preliminary data.</text>
</comment>